<dbReference type="Gene3D" id="3.30.420.10">
    <property type="entry name" value="Ribonuclease H-like superfamily/Ribonuclease H"/>
    <property type="match status" value="1"/>
</dbReference>
<organism evidence="14 15">
    <name type="scientific">Candida maltosa (strain Xu316)</name>
    <name type="common">Yeast</name>
    <dbReference type="NCBI Taxonomy" id="1245528"/>
    <lineage>
        <taxon>Eukaryota</taxon>
        <taxon>Fungi</taxon>
        <taxon>Dikarya</taxon>
        <taxon>Ascomycota</taxon>
        <taxon>Saccharomycotina</taxon>
        <taxon>Pichiomycetes</taxon>
        <taxon>Debaryomycetaceae</taxon>
        <taxon>Candida/Lodderomyces clade</taxon>
        <taxon>Candida</taxon>
    </lineage>
</organism>
<reference evidence="14 15" key="1">
    <citation type="submission" date="2013-02" db="EMBL/GenBank/DDBJ databases">
        <title>Genome sequence of Candida maltosa Xu316, a potential industrial strain for xylitol and ethanol production.</title>
        <authorList>
            <person name="Yu J."/>
            <person name="Wang Q."/>
            <person name="Geng X."/>
            <person name="Bao W."/>
            <person name="He P."/>
            <person name="Cai J."/>
        </authorList>
    </citation>
    <scope>NUCLEOTIDE SEQUENCE [LARGE SCALE GENOMIC DNA]</scope>
    <source>
        <strain evidence="15">Xu316</strain>
    </source>
</reference>
<dbReference type="InterPro" id="IPR047021">
    <property type="entry name" value="REXO1/3/4-like"/>
</dbReference>
<keyword evidence="7" id="KW-0378">Hydrolase</keyword>
<dbReference type="InterPro" id="IPR034922">
    <property type="entry name" value="REX1-like_exo"/>
</dbReference>
<evidence type="ECO:0000256" key="12">
    <source>
        <dbReference type="SAM" id="MobiDB-lite"/>
    </source>
</evidence>
<keyword evidence="5" id="KW-0698">rRNA processing</keyword>
<keyword evidence="15" id="KW-1185">Reference proteome</keyword>
<sequence length="388" mass="44901">MSAKRSNETLDEDKSKKPKLEDPKYILPKPVTTFPATLPDRKKNIEYIVNLLTKKDPSLTTPKLKAIEIEYEIAKKSSNATYKTIFRQEMYKLSKPPKPSPKILSKHEMKVREMKILKEWVIPKEKLIKFGYTMEIPKSEPNEKITRECCRCRTEFRLKQQLEPTTCEFHHGTRQKGKYICCLGDMNSTPCSKTNNHVYLLNTPGEKQALKSFQYTTDIFKTKSEYKVLGIDCEMVYTTEGFELARITAIDYFSSKEVLDIFVKPFGEVVDFNTRYSGIKEINDSFLSWDESMEKLGMVMDSSTILIGHSLESDLDIMRLVHTNVIDTSILFPNRWETGPMRKWSLKDLASKFLSRSIQSGEHDSSEDSLAAIDLVKHFVKKELDRKL</sequence>
<dbReference type="CDD" id="cd06145">
    <property type="entry name" value="REX1_like"/>
    <property type="match status" value="1"/>
</dbReference>
<evidence type="ECO:0000256" key="11">
    <source>
        <dbReference type="ARBA" id="ARBA00039985"/>
    </source>
</evidence>
<dbReference type="GO" id="GO:0010629">
    <property type="term" value="P:negative regulation of gene expression"/>
    <property type="evidence" value="ECO:0007669"/>
    <property type="project" value="UniProtKB-ARBA"/>
</dbReference>
<evidence type="ECO:0000313" key="14">
    <source>
        <dbReference type="EMBL" id="EMG46072.1"/>
    </source>
</evidence>
<comment type="subcellular location">
    <subcellularLocation>
        <location evidence="2">Cytoplasm</location>
    </subcellularLocation>
    <subcellularLocation>
        <location evidence="1">Nucleus</location>
    </subcellularLocation>
</comment>
<evidence type="ECO:0000256" key="3">
    <source>
        <dbReference type="ARBA" id="ARBA00006357"/>
    </source>
</evidence>
<feature type="domain" description="Exonuclease" evidence="13">
    <location>
        <begin position="227"/>
        <end position="385"/>
    </location>
</feature>
<keyword evidence="9" id="KW-0539">Nucleus</keyword>
<evidence type="ECO:0000256" key="10">
    <source>
        <dbReference type="ARBA" id="ARBA00037201"/>
    </source>
</evidence>
<gene>
    <name evidence="14" type="ORF">G210_3696</name>
</gene>
<evidence type="ECO:0000256" key="2">
    <source>
        <dbReference type="ARBA" id="ARBA00004496"/>
    </source>
</evidence>
<keyword evidence="4" id="KW-0963">Cytoplasm</keyword>
<evidence type="ECO:0000259" key="13">
    <source>
        <dbReference type="SMART" id="SM00479"/>
    </source>
</evidence>
<evidence type="ECO:0000256" key="1">
    <source>
        <dbReference type="ARBA" id="ARBA00004123"/>
    </source>
</evidence>
<evidence type="ECO:0000256" key="6">
    <source>
        <dbReference type="ARBA" id="ARBA00022722"/>
    </source>
</evidence>
<evidence type="ECO:0000256" key="7">
    <source>
        <dbReference type="ARBA" id="ARBA00022801"/>
    </source>
</evidence>
<accession>M3HFR1</accession>
<dbReference type="SMART" id="SM00479">
    <property type="entry name" value="EXOIII"/>
    <property type="match status" value="1"/>
</dbReference>
<dbReference type="PANTHER" id="PTHR12801">
    <property type="entry name" value="RNA EXONUCLEASE REXO1 / RECO3 FAMILY MEMBER-RELATED"/>
    <property type="match status" value="1"/>
</dbReference>
<proteinExistence type="inferred from homology"/>
<dbReference type="GO" id="GO:0003676">
    <property type="term" value="F:nucleic acid binding"/>
    <property type="evidence" value="ECO:0007669"/>
    <property type="project" value="InterPro"/>
</dbReference>
<keyword evidence="6" id="KW-0540">Nuclease</keyword>
<dbReference type="GO" id="GO:0006364">
    <property type="term" value="P:rRNA processing"/>
    <property type="evidence" value="ECO:0007669"/>
    <property type="project" value="UniProtKB-KW"/>
</dbReference>
<evidence type="ECO:0000313" key="15">
    <source>
        <dbReference type="Proteomes" id="UP000011777"/>
    </source>
</evidence>
<protein>
    <recommendedName>
        <fullName evidence="11">RNA exonuclease 3</fullName>
    </recommendedName>
</protein>
<dbReference type="GO" id="GO:0004527">
    <property type="term" value="F:exonuclease activity"/>
    <property type="evidence" value="ECO:0007669"/>
    <property type="project" value="UniProtKB-KW"/>
</dbReference>
<dbReference type="eggNOG" id="KOG2248">
    <property type="taxonomic scope" value="Eukaryota"/>
</dbReference>
<dbReference type="SUPFAM" id="SSF53098">
    <property type="entry name" value="Ribonuclease H-like"/>
    <property type="match status" value="1"/>
</dbReference>
<dbReference type="HOGENOM" id="CLU_022453_5_4_1"/>
<dbReference type="OMA" id="IDCEMGF"/>
<evidence type="ECO:0000256" key="8">
    <source>
        <dbReference type="ARBA" id="ARBA00022839"/>
    </source>
</evidence>
<dbReference type="AlphaFoldDB" id="M3HFR1"/>
<dbReference type="EMBL" id="AOGT01002164">
    <property type="protein sequence ID" value="EMG46072.1"/>
    <property type="molecule type" value="Genomic_DNA"/>
</dbReference>
<evidence type="ECO:0000256" key="9">
    <source>
        <dbReference type="ARBA" id="ARBA00023242"/>
    </source>
</evidence>
<dbReference type="OrthoDB" id="3996471at2759"/>
<comment type="similarity">
    <text evidence="3">Belongs to the REXO1/REXO3 family.</text>
</comment>
<dbReference type="GO" id="GO:0005737">
    <property type="term" value="C:cytoplasm"/>
    <property type="evidence" value="ECO:0007669"/>
    <property type="project" value="UniProtKB-SubCell"/>
</dbReference>
<evidence type="ECO:0000256" key="4">
    <source>
        <dbReference type="ARBA" id="ARBA00022490"/>
    </source>
</evidence>
<comment type="function">
    <text evidence="10">3' to 5' exoribonuclease required for proper 3' end maturation of MRP RNA and of the U5L snRNA.</text>
</comment>
<dbReference type="GO" id="GO:0005634">
    <property type="term" value="C:nucleus"/>
    <property type="evidence" value="ECO:0007669"/>
    <property type="project" value="UniProtKB-SubCell"/>
</dbReference>
<dbReference type="InterPro" id="IPR013520">
    <property type="entry name" value="Ribonucl_H"/>
</dbReference>
<dbReference type="STRING" id="1245528.M3HFR1"/>
<dbReference type="Proteomes" id="UP000011777">
    <property type="component" value="Unassembled WGS sequence"/>
</dbReference>
<feature type="region of interest" description="Disordered" evidence="12">
    <location>
        <begin position="1"/>
        <end position="24"/>
    </location>
</feature>
<dbReference type="InterPro" id="IPR036397">
    <property type="entry name" value="RNaseH_sf"/>
</dbReference>
<comment type="caution">
    <text evidence="14">The sequence shown here is derived from an EMBL/GenBank/DDBJ whole genome shotgun (WGS) entry which is preliminary data.</text>
</comment>
<evidence type="ECO:0000256" key="5">
    <source>
        <dbReference type="ARBA" id="ARBA00022552"/>
    </source>
</evidence>
<dbReference type="InterPro" id="IPR012337">
    <property type="entry name" value="RNaseH-like_sf"/>
</dbReference>
<name>M3HFR1_CANMX</name>
<dbReference type="PANTHER" id="PTHR12801:SF118">
    <property type="entry name" value="RNA EXONUCLEASE 3"/>
    <property type="match status" value="1"/>
</dbReference>
<dbReference type="FunFam" id="3.30.420.10:FF:000031">
    <property type="entry name" value="RNA exonuclease 1"/>
    <property type="match status" value="1"/>
</dbReference>
<keyword evidence="8 14" id="KW-0269">Exonuclease</keyword>